<dbReference type="PROSITE" id="PS51257">
    <property type="entry name" value="PROKAR_LIPOPROTEIN"/>
    <property type="match status" value="1"/>
</dbReference>
<accession>A0ABP4SZ38</accession>
<dbReference type="RefSeq" id="WP_344310906.1">
    <property type="nucleotide sequence ID" value="NZ_BAAANY010000009.1"/>
</dbReference>
<dbReference type="PANTHER" id="PTHR46847:SF1">
    <property type="entry name" value="D-ALLOSE-BINDING PERIPLASMIC PROTEIN-RELATED"/>
    <property type="match status" value="1"/>
</dbReference>
<dbReference type="InterPro" id="IPR028082">
    <property type="entry name" value="Peripla_BP_I"/>
</dbReference>
<protein>
    <submittedName>
        <fullName evidence="5">Substrate-binding domain-containing protein</fullName>
    </submittedName>
</protein>
<dbReference type="Pfam" id="PF13407">
    <property type="entry name" value="Peripla_BP_4"/>
    <property type="match status" value="1"/>
</dbReference>
<dbReference type="Proteomes" id="UP001500618">
    <property type="component" value="Unassembled WGS sequence"/>
</dbReference>
<evidence type="ECO:0000313" key="6">
    <source>
        <dbReference type="Proteomes" id="UP001500618"/>
    </source>
</evidence>
<feature type="domain" description="Periplasmic binding protein" evidence="4">
    <location>
        <begin position="42"/>
        <end position="298"/>
    </location>
</feature>
<dbReference type="PANTHER" id="PTHR46847">
    <property type="entry name" value="D-ALLOSE-BINDING PERIPLASMIC PROTEIN-RELATED"/>
    <property type="match status" value="1"/>
</dbReference>
<evidence type="ECO:0000259" key="4">
    <source>
        <dbReference type="Pfam" id="PF13407"/>
    </source>
</evidence>
<sequence>MGLRVSRTLAVTVVAVLALSGCTTQRYWGGTSTAGHGGPAKIGLVTKTETNPYFVVLRQAAKAEAASKGASFVALAGKFDGDNDGQVTAIENLIQQGVTTILITPNTASGVLGAIAQARARGILVIALDTATEPASAVDATYATDNQAAGRQQGAYLKAALKGAQPHVLMIDGTAGATVDTQRHNGFLQGIGLTNSSPAILGHQSANGDQNKAQQAMENLLQRNPNVNVVYSMNEPSGRGAYAAIKSRGLASNITMGSIDGGCEGVRDVAAGQFAVTVMQFPRKMAIEGVDAGVAYAATGAKPSGFHNTGSAVITDRPLAGIESQNTTWGLKNCWG</sequence>
<dbReference type="Gene3D" id="3.40.50.2300">
    <property type="match status" value="2"/>
</dbReference>
<comment type="similarity">
    <text evidence="2">Belongs to the bacterial solute-binding protein 2 family.</text>
</comment>
<name>A0ABP4SZ38_9ACTN</name>
<dbReference type="InterPro" id="IPR025997">
    <property type="entry name" value="SBP_2_dom"/>
</dbReference>
<proteinExistence type="inferred from homology"/>
<comment type="caution">
    <text evidence="5">The sequence shown here is derived from an EMBL/GenBank/DDBJ whole genome shotgun (WGS) entry which is preliminary data.</text>
</comment>
<organism evidence="5 6">
    <name type="scientific">Fodinicola feengrottensis</name>
    <dbReference type="NCBI Taxonomy" id="435914"/>
    <lineage>
        <taxon>Bacteria</taxon>
        <taxon>Bacillati</taxon>
        <taxon>Actinomycetota</taxon>
        <taxon>Actinomycetes</taxon>
        <taxon>Mycobacteriales</taxon>
        <taxon>Fodinicola</taxon>
    </lineage>
</organism>
<evidence type="ECO:0000256" key="1">
    <source>
        <dbReference type="ARBA" id="ARBA00004196"/>
    </source>
</evidence>
<evidence type="ECO:0000256" key="2">
    <source>
        <dbReference type="ARBA" id="ARBA00007639"/>
    </source>
</evidence>
<reference evidence="6" key="1">
    <citation type="journal article" date="2019" name="Int. J. Syst. Evol. Microbiol.">
        <title>The Global Catalogue of Microorganisms (GCM) 10K type strain sequencing project: providing services to taxonomists for standard genome sequencing and annotation.</title>
        <authorList>
            <consortium name="The Broad Institute Genomics Platform"/>
            <consortium name="The Broad Institute Genome Sequencing Center for Infectious Disease"/>
            <person name="Wu L."/>
            <person name="Ma J."/>
        </authorList>
    </citation>
    <scope>NUCLEOTIDE SEQUENCE [LARGE SCALE GENOMIC DNA]</scope>
    <source>
        <strain evidence="6">JCM 14718</strain>
    </source>
</reference>
<gene>
    <name evidence="5" type="ORF">GCM10009765_30970</name>
</gene>
<dbReference type="EMBL" id="BAAANY010000009">
    <property type="protein sequence ID" value="GAA1679554.1"/>
    <property type="molecule type" value="Genomic_DNA"/>
</dbReference>
<dbReference type="SUPFAM" id="SSF53822">
    <property type="entry name" value="Periplasmic binding protein-like I"/>
    <property type="match status" value="1"/>
</dbReference>
<evidence type="ECO:0000313" key="5">
    <source>
        <dbReference type="EMBL" id="GAA1679554.1"/>
    </source>
</evidence>
<comment type="subcellular location">
    <subcellularLocation>
        <location evidence="1">Cell envelope</location>
    </subcellularLocation>
</comment>
<keyword evidence="6" id="KW-1185">Reference proteome</keyword>
<evidence type="ECO:0000256" key="3">
    <source>
        <dbReference type="ARBA" id="ARBA00022729"/>
    </source>
</evidence>
<keyword evidence="3" id="KW-0732">Signal</keyword>